<organism evidence="2 3">
    <name type="scientific">Thermostichus vulcanus str. 'Rupite'</name>
    <dbReference type="NCBI Taxonomy" id="2813851"/>
    <lineage>
        <taxon>Bacteria</taxon>
        <taxon>Bacillati</taxon>
        <taxon>Cyanobacteriota</taxon>
        <taxon>Cyanophyceae</taxon>
        <taxon>Thermostichales</taxon>
        <taxon>Thermostichaceae</taxon>
        <taxon>Thermostichus</taxon>
    </lineage>
</organism>
<feature type="domain" description="Putative restriction endonuclease" evidence="1">
    <location>
        <begin position="23"/>
        <end position="174"/>
    </location>
</feature>
<dbReference type="PANTHER" id="PTHR47152:SF2">
    <property type="entry name" value="SLR2084 PROTEIN"/>
    <property type="match status" value="1"/>
</dbReference>
<dbReference type="GO" id="GO:0004519">
    <property type="term" value="F:endonuclease activity"/>
    <property type="evidence" value="ECO:0007669"/>
    <property type="project" value="UniProtKB-KW"/>
</dbReference>
<dbReference type="PANTHER" id="PTHR47152">
    <property type="entry name" value="SLR2084 PROTEIN-RELATED"/>
    <property type="match status" value="1"/>
</dbReference>
<dbReference type="InterPro" id="IPR011335">
    <property type="entry name" value="Restrct_endonuc-II-like"/>
</dbReference>
<name>A0ABT0CF73_THEVL</name>
<dbReference type="RefSeq" id="WP_244352999.1">
    <property type="nucleotide sequence ID" value="NZ_JAFIRA010000065.1"/>
</dbReference>
<dbReference type="SUPFAM" id="SSF52980">
    <property type="entry name" value="Restriction endonuclease-like"/>
    <property type="match status" value="1"/>
</dbReference>
<keyword evidence="2" id="KW-0540">Nuclease</keyword>
<dbReference type="Gene3D" id="3.90.1570.10">
    <property type="entry name" value="tt1808, chain A"/>
    <property type="match status" value="1"/>
</dbReference>
<reference evidence="2" key="1">
    <citation type="submission" date="2021-02" db="EMBL/GenBank/DDBJ databases">
        <title>The CRISPR/cas machinery reduction and long-range gene transfer in the hot spring cyanobacterium Synechococcus.</title>
        <authorList>
            <person name="Dvorak P."/>
            <person name="Jahodarova E."/>
            <person name="Hasler P."/>
            <person name="Poulickova A."/>
        </authorList>
    </citation>
    <scope>NUCLEOTIDE SEQUENCE</scope>
    <source>
        <strain evidence="2">Rupite</strain>
    </source>
</reference>
<evidence type="ECO:0000313" key="2">
    <source>
        <dbReference type="EMBL" id="MCJ2544434.1"/>
    </source>
</evidence>
<accession>A0ABT0CF73</accession>
<dbReference type="Pfam" id="PF05685">
    <property type="entry name" value="Uma2"/>
    <property type="match status" value="1"/>
</dbReference>
<keyword evidence="2" id="KW-0378">Hydrolase</keyword>
<protein>
    <submittedName>
        <fullName evidence="2">Uma2 family endonuclease</fullName>
    </submittedName>
</protein>
<proteinExistence type="predicted"/>
<dbReference type="InterPro" id="IPR008538">
    <property type="entry name" value="Uma2"/>
</dbReference>
<dbReference type="CDD" id="cd06260">
    <property type="entry name" value="DUF820-like"/>
    <property type="match status" value="1"/>
</dbReference>
<dbReference type="EMBL" id="JAFIRA010000065">
    <property type="protein sequence ID" value="MCJ2544434.1"/>
    <property type="molecule type" value="Genomic_DNA"/>
</dbReference>
<dbReference type="InterPro" id="IPR012296">
    <property type="entry name" value="Nuclease_put_TT1808"/>
</dbReference>
<keyword evidence="2" id="KW-0255">Endonuclease</keyword>
<evidence type="ECO:0000313" key="3">
    <source>
        <dbReference type="Proteomes" id="UP000830835"/>
    </source>
</evidence>
<comment type="caution">
    <text evidence="2">The sequence shown here is derived from an EMBL/GenBank/DDBJ whole genome shotgun (WGS) entry which is preliminary data.</text>
</comment>
<sequence>MLTTPTRQHLPEQRVIFHHLTWDRYQQILQALSEHRSSRLIFDRGTLEITMPLEEHEFLVRMIDLLVRILATTWIGRIKTMGSTTLDYPNLDRGAEPDNAYYLQNQPKVKGRTVDLTQDPPPDLVVEVDITHSDINKLALYAAMGIPEFWQFNGEELQIYQLTSQGYQEVEISPSFPGFPKSKLYQFLTEAREDEIQAERTLRNWILENKT</sequence>
<gene>
    <name evidence="2" type="ORF">JX360_16230</name>
</gene>
<dbReference type="Proteomes" id="UP000830835">
    <property type="component" value="Unassembled WGS sequence"/>
</dbReference>
<evidence type="ECO:0000259" key="1">
    <source>
        <dbReference type="Pfam" id="PF05685"/>
    </source>
</evidence>
<keyword evidence="3" id="KW-1185">Reference proteome</keyword>